<dbReference type="EMBL" id="NKCK01000221">
    <property type="protein sequence ID" value="RSL91096.1"/>
    <property type="molecule type" value="Genomic_DNA"/>
</dbReference>
<dbReference type="SUPFAM" id="SSF51735">
    <property type="entry name" value="NAD(P)-binding Rossmann-fold domains"/>
    <property type="match status" value="1"/>
</dbReference>
<sequence length="313" mass="34385">MEIFRFQSTLFDKKDSIDMDRLFPTNMAPIPIKTVHNTTYPTISPTRPELSTKGKNALITGGGSGIGASIAKSFAKSGISDLALLGRTEKTLLENKAEIESLYPETTVWTYRVDIVDRESTLSAVQSFAKSTKGSIDIIVANAGYMPKTNSIADSDPDDWWLGFDISVRGNFNLLQAFTPLAAPNSTVIHVSTEAMYMQYMEGFSGYRASKLAAYKVFEYYAKENPDKTVIQFHPGLIADTGITKPIAGLIDAFGLVPDDVTLAGDFSVWAASEEAKFLSGRFVWAGWDVDELKGLKDELEKDDRKFTIGLLA</sequence>
<evidence type="ECO:0000256" key="2">
    <source>
        <dbReference type="ARBA" id="ARBA00023002"/>
    </source>
</evidence>
<organism evidence="3 4">
    <name type="scientific">Fusarium oligoseptatum</name>
    <dbReference type="NCBI Taxonomy" id="2604345"/>
    <lineage>
        <taxon>Eukaryota</taxon>
        <taxon>Fungi</taxon>
        <taxon>Dikarya</taxon>
        <taxon>Ascomycota</taxon>
        <taxon>Pezizomycotina</taxon>
        <taxon>Sordariomycetes</taxon>
        <taxon>Hypocreomycetidae</taxon>
        <taxon>Hypocreales</taxon>
        <taxon>Nectriaceae</taxon>
        <taxon>Fusarium</taxon>
        <taxon>Fusarium solani species complex</taxon>
    </lineage>
</organism>
<reference evidence="3 4" key="1">
    <citation type="submission" date="2017-06" db="EMBL/GenBank/DDBJ databases">
        <title>Comparative genomic analysis of Ambrosia Fusariam Clade fungi.</title>
        <authorList>
            <person name="Stajich J.E."/>
            <person name="Carrillo J."/>
            <person name="Kijimoto T."/>
            <person name="Eskalen A."/>
            <person name="O'Donnell K."/>
            <person name="Kasson M."/>
        </authorList>
    </citation>
    <scope>NUCLEOTIDE SEQUENCE [LARGE SCALE GENOMIC DNA]</scope>
    <source>
        <strain evidence="3 4">NRRL62579</strain>
    </source>
</reference>
<accession>A0A428SMV8</accession>
<evidence type="ECO:0000313" key="4">
    <source>
        <dbReference type="Proteomes" id="UP000287144"/>
    </source>
</evidence>
<dbReference type="Gene3D" id="3.40.50.720">
    <property type="entry name" value="NAD(P)-binding Rossmann-like Domain"/>
    <property type="match status" value="1"/>
</dbReference>
<keyword evidence="2" id="KW-0560">Oxidoreductase</keyword>
<comment type="similarity">
    <text evidence="1">Belongs to the short-chain dehydrogenases/reductases (SDR) family.</text>
</comment>
<dbReference type="InterPro" id="IPR002347">
    <property type="entry name" value="SDR_fam"/>
</dbReference>
<gene>
    <name evidence="3" type="ORF">CEP52_014359</name>
</gene>
<proteinExistence type="inferred from homology"/>
<protein>
    <recommendedName>
        <fullName evidence="5">Short chain dehydrogenase citE</fullName>
    </recommendedName>
</protein>
<dbReference type="PANTHER" id="PTHR42901">
    <property type="entry name" value="ALCOHOL DEHYDROGENASE"/>
    <property type="match status" value="1"/>
</dbReference>
<dbReference type="PANTHER" id="PTHR42901:SF1">
    <property type="entry name" value="ALCOHOL DEHYDROGENASE"/>
    <property type="match status" value="1"/>
</dbReference>
<evidence type="ECO:0000313" key="3">
    <source>
        <dbReference type="EMBL" id="RSL91096.1"/>
    </source>
</evidence>
<dbReference type="GO" id="GO:0016491">
    <property type="term" value="F:oxidoreductase activity"/>
    <property type="evidence" value="ECO:0007669"/>
    <property type="project" value="UniProtKB-KW"/>
</dbReference>
<name>A0A428SMV8_9HYPO</name>
<dbReference type="Proteomes" id="UP000287144">
    <property type="component" value="Unassembled WGS sequence"/>
</dbReference>
<dbReference type="PRINTS" id="PR00081">
    <property type="entry name" value="GDHRDH"/>
</dbReference>
<dbReference type="InterPro" id="IPR036291">
    <property type="entry name" value="NAD(P)-bd_dom_sf"/>
</dbReference>
<keyword evidence="4" id="KW-1185">Reference proteome</keyword>
<dbReference type="STRING" id="1325735.A0A428SMV8"/>
<dbReference type="CDD" id="cd05233">
    <property type="entry name" value="SDR_c"/>
    <property type="match status" value="1"/>
</dbReference>
<evidence type="ECO:0000256" key="1">
    <source>
        <dbReference type="ARBA" id="ARBA00006484"/>
    </source>
</evidence>
<dbReference type="AlphaFoldDB" id="A0A428SMV8"/>
<comment type="caution">
    <text evidence="3">The sequence shown here is derived from an EMBL/GenBank/DDBJ whole genome shotgun (WGS) entry which is preliminary data.</text>
</comment>
<dbReference type="Pfam" id="PF00106">
    <property type="entry name" value="adh_short"/>
    <property type="match status" value="1"/>
</dbReference>
<evidence type="ECO:0008006" key="5">
    <source>
        <dbReference type="Google" id="ProtNLM"/>
    </source>
</evidence>